<dbReference type="SUPFAM" id="SSF51556">
    <property type="entry name" value="Metallo-dependent hydrolases"/>
    <property type="match status" value="1"/>
</dbReference>
<proteinExistence type="predicted"/>
<evidence type="ECO:0000259" key="1">
    <source>
        <dbReference type="Pfam" id="PF07969"/>
    </source>
</evidence>
<dbReference type="Gene3D" id="2.30.40.10">
    <property type="entry name" value="Urease, subunit C, domain 1"/>
    <property type="match status" value="1"/>
</dbReference>
<reference evidence="2 3" key="1">
    <citation type="submission" date="2018-04" db="EMBL/GenBank/DDBJ databases">
        <title>Pararhodobacter oceanense sp. nov., isolated from marine intertidal sediment.</title>
        <authorList>
            <person name="Wang X.-L."/>
            <person name="Du Z.-J."/>
        </authorList>
    </citation>
    <scope>NUCLEOTIDE SEQUENCE [LARGE SCALE GENOMIC DNA]</scope>
    <source>
        <strain evidence="2 3">AM505</strain>
    </source>
</reference>
<comment type="caution">
    <text evidence="2">The sequence shown here is derived from an EMBL/GenBank/DDBJ whole genome shotgun (WGS) entry which is preliminary data.</text>
</comment>
<feature type="domain" description="Amidohydrolase 3" evidence="1">
    <location>
        <begin position="206"/>
        <end position="408"/>
    </location>
</feature>
<dbReference type="Gene3D" id="3.20.20.140">
    <property type="entry name" value="Metal-dependent hydrolases"/>
    <property type="match status" value="1"/>
</dbReference>
<evidence type="ECO:0000313" key="2">
    <source>
        <dbReference type="EMBL" id="PVH29391.1"/>
    </source>
</evidence>
<dbReference type="Pfam" id="PF07969">
    <property type="entry name" value="Amidohydro_3"/>
    <property type="match status" value="1"/>
</dbReference>
<dbReference type="GO" id="GO:0006209">
    <property type="term" value="P:cytosine catabolic process"/>
    <property type="evidence" value="ECO:0007669"/>
    <property type="project" value="TreeGrafter"/>
</dbReference>
<dbReference type="AlphaFoldDB" id="A0A2T8HVF0"/>
<dbReference type="PANTHER" id="PTHR32027">
    <property type="entry name" value="CYTOSINE DEAMINASE"/>
    <property type="match status" value="1"/>
</dbReference>
<evidence type="ECO:0000313" key="3">
    <source>
        <dbReference type="Proteomes" id="UP000245911"/>
    </source>
</evidence>
<dbReference type="NCBIfam" id="NF005759">
    <property type="entry name" value="PRK07583.1"/>
    <property type="match status" value="1"/>
</dbReference>
<dbReference type="InterPro" id="IPR052349">
    <property type="entry name" value="Metallo-hydrolase_Enzymes"/>
</dbReference>
<protein>
    <submittedName>
        <fullName evidence="2">Cytosine deaminase</fullName>
    </submittedName>
</protein>
<dbReference type="InterPro" id="IPR032466">
    <property type="entry name" value="Metal_Hydrolase"/>
</dbReference>
<dbReference type="InterPro" id="IPR013108">
    <property type="entry name" value="Amidohydro_3"/>
</dbReference>
<dbReference type="GO" id="GO:0004131">
    <property type="term" value="F:cytosine deaminase activity"/>
    <property type="evidence" value="ECO:0007669"/>
    <property type="project" value="TreeGrafter"/>
</dbReference>
<name>A0A2T8HVF0_9RHOB</name>
<gene>
    <name evidence="2" type="ORF">DDE20_04435</name>
</gene>
<dbReference type="PANTHER" id="PTHR32027:SF0">
    <property type="entry name" value="CYTOSINE DEAMINASE"/>
    <property type="match status" value="1"/>
</dbReference>
<dbReference type="InterPro" id="IPR011059">
    <property type="entry name" value="Metal-dep_hydrolase_composite"/>
</dbReference>
<organism evidence="2 3">
    <name type="scientific">Pararhodobacter oceanensis</name>
    <dbReference type="NCBI Taxonomy" id="2172121"/>
    <lineage>
        <taxon>Bacteria</taxon>
        <taxon>Pseudomonadati</taxon>
        <taxon>Pseudomonadota</taxon>
        <taxon>Alphaproteobacteria</taxon>
        <taxon>Rhodobacterales</taxon>
        <taxon>Paracoccaceae</taxon>
        <taxon>Pararhodobacter</taxon>
    </lineage>
</organism>
<dbReference type="SUPFAM" id="SSF51338">
    <property type="entry name" value="Composite domain of metallo-dependent hydrolases"/>
    <property type="match status" value="1"/>
</dbReference>
<dbReference type="OrthoDB" id="9815027at2"/>
<dbReference type="EMBL" id="QDKM01000002">
    <property type="protein sequence ID" value="PVH29391.1"/>
    <property type="molecule type" value="Genomic_DNA"/>
</dbReference>
<dbReference type="Proteomes" id="UP000245911">
    <property type="component" value="Unassembled WGS sequence"/>
</dbReference>
<dbReference type="RefSeq" id="WP_116557275.1">
    <property type="nucleotide sequence ID" value="NZ_QDKM01000002.1"/>
</dbReference>
<sequence>MILNARPQTKGAWFTNALVPAALTEGFALGASDAGNGLASFDFGITAEGRLTAERGDAKPVDLQGRMVLPTFVDSHVHFDKAYIVARTGIPDGGLMEAVRLSTADAGNWTAADLRARMTRALTRAYHNGTSAMRTHLDTPVMPADSPAWQVFCEMRRDWAGRVDLQAVALMALERVEGPDFAERCQQIADMGGILGAFIAPNTATPERLDSLFTCARAAGLDVDFHVDETLDPKANALELICDSILRSGFDGRVMAGHCCSLRSAAPADLARITGKVARSGVHVVSLPHTNLFLQDRASGRTPALRGITAARELAAAGASIHFASDNVQDPFYPYGDFDMFDSFRMAVRAAHLDSDIAAWALRQFRTAAKACGFDHHGRLSAGASADLILFDANNWTDLMSRPAQDRVVLRAGEPLPSQIFNLRDLFAMEPS</sequence>
<dbReference type="GO" id="GO:0035888">
    <property type="term" value="F:isoguanine deaminase activity"/>
    <property type="evidence" value="ECO:0007669"/>
    <property type="project" value="TreeGrafter"/>
</dbReference>
<accession>A0A2T8HVF0</accession>
<keyword evidence="3" id="KW-1185">Reference proteome</keyword>